<proteinExistence type="predicted"/>
<dbReference type="AlphaFoldDB" id="A0A3M0KQL7"/>
<gene>
    <name evidence="1" type="ORF">DUI87_07577</name>
</gene>
<organism evidence="1 2">
    <name type="scientific">Hirundo rustica rustica</name>
    <dbReference type="NCBI Taxonomy" id="333673"/>
    <lineage>
        <taxon>Eukaryota</taxon>
        <taxon>Metazoa</taxon>
        <taxon>Chordata</taxon>
        <taxon>Craniata</taxon>
        <taxon>Vertebrata</taxon>
        <taxon>Euteleostomi</taxon>
        <taxon>Archelosauria</taxon>
        <taxon>Archosauria</taxon>
        <taxon>Dinosauria</taxon>
        <taxon>Saurischia</taxon>
        <taxon>Theropoda</taxon>
        <taxon>Coelurosauria</taxon>
        <taxon>Aves</taxon>
        <taxon>Neognathae</taxon>
        <taxon>Neoaves</taxon>
        <taxon>Telluraves</taxon>
        <taxon>Australaves</taxon>
        <taxon>Passeriformes</taxon>
        <taxon>Sylvioidea</taxon>
        <taxon>Hirundinidae</taxon>
        <taxon>Hirundo</taxon>
    </lineage>
</organism>
<dbReference type="Proteomes" id="UP000269221">
    <property type="component" value="Unassembled WGS sequence"/>
</dbReference>
<accession>A0A3M0KQL7</accession>
<keyword evidence="2" id="KW-1185">Reference proteome</keyword>
<sequence length="255" mass="29006">MRSVLGQVLFNIFISDVDNGIECTLGTFADDAELSGAVATPEGQGAIQRDLDKLEKYGNLRLMRFNNFPQAQQEQLLPEQTLYEPLATTYPVGEDEARKPYKYDCLDYENVKPALPRATAWQLRARPHILYNKPHLLKPNFRDLSSTFIHTILEPAAKQYPHCPGQELWQCPSSTLPVEIEPESSSAQDMIFFLPFLLNYFLLLFQAETILWGLSQKGWMTSEMSRVEVSNILRSGEKSCRAKMDGMAQLGFQSY</sequence>
<evidence type="ECO:0008006" key="3">
    <source>
        <dbReference type="Google" id="ProtNLM"/>
    </source>
</evidence>
<protein>
    <recommendedName>
        <fullName evidence="3">Reverse transcriptase domain-containing protein</fullName>
    </recommendedName>
</protein>
<evidence type="ECO:0000313" key="1">
    <source>
        <dbReference type="EMBL" id="RMC15386.1"/>
    </source>
</evidence>
<name>A0A3M0KQL7_HIRRU</name>
<reference evidence="1 2" key="1">
    <citation type="submission" date="2018-07" db="EMBL/GenBank/DDBJ databases">
        <title>A high quality draft genome assembly of the barn swallow (H. rustica rustica).</title>
        <authorList>
            <person name="Formenti G."/>
            <person name="Chiara M."/>
            <person name="Poveda L."/>
            <person name="Francoijs K.-J."/>
            <person name="Bonisoli-Alquati A."/>
            <person name="Canova L."/>
            <person name="Gianfranceschi L."/>
            <person name="Horner D.S."/>
            <person name="Saino N."/>
        </authorList>
    </citation>
    <scope>NUCLEOTIDE SEQUENCE [LARGE SCALE GENOMIC DNA]</scope>
    <source>
        <strain evidence="1">Chelidonia</strain>
        <tissue evidence="1">Blood</tissue>
    </source>
</reference>
<dbReference type="EMBL" id="QRBI01000104">
    <property type="protein sequence ID" value="RMC15386.1"/>
    <property type="molecule type" value="Genomic_DNA"/>
</dbReference>
<evidence type="ECO:0000313" key="2">
    <source>
        <dbReference type="Proteomes" id="UP000269221"/>
    </source>
</evidence>
<comment type="caution">
    <text evidence="1">The sequence shown here is derived from an EMBL/GenBank/DDBJ whole genome shotgun (WGS) entry which is preliminary data.</text>
</comment>
<dbReference type="OrthoDB" id="416454at2759"/>